<dbReference type="GO" id="GO:0016813">
    <property type="term" value="F:hydrolase activity, acting on carbon-nitrogen (but not peptide) bonds, in linear amidines"/>
    <property type="evidence" value="ECO:0007669"/>
    <property type="project" value="InterPro"/>
</dbReference>
<keyword evidence="2 4" id="KW-0378">Hydrolase</keyword>
<dbReference type="SUPFAM" id="SSF53187">
    <property type="entry name" value="Zn-dependent exopeptidases"/>
    <property type="match status" value="1"/>
</dbReference>
<dbReference type="PANTHER" id="PTHR32494">
    <property type="entry name" value="ALLANTOATE DEIMINASE-RELATED"/>
    <property type="match status" value="1"/>
</dbReference>
<evidence type="ECO:0000256" key="2">
    <source>
        <dbReference type="ARBA" id="ARBA00022801"/>
    </source>
</evidence>
<dbReference type="InterPro" id="IPR010158">
    <property type="entry name" value="Amidase_Cbmase"/>
</dbReference>
<sequence>MSHSTLRINGQRLNSSLQSTCSTWGAITNSTGMRRLALSEEDKGVRDWLVEECKALGCRVKIDQMGNIFAIRDGTSQDKLPIGMGSHLDTQPAGSTSPRKISNTDWGIGGRYDGILGVQAALEVLRTLHENNTQTHCPVALIDWTNEEGARFPGAMMASGVWSTKSSTGLEACHEIKDMEGTTMQKALEYTGYLGQTPCDYRENGLESYFELHIEQGPKLEATNNRVGVVTAVQGMKWYAMRVSGVEGHSGTTPMLQRSDALVTAARLIAAVSDTAKATGLGVATVGVITSDTQSQATIPSGVEFIIDIRCSTDAMVEDLCTAIFKRFDDIIQKEKNNTSYSVLRTWGLPESIFHDDCISAVRSAAVAEVGPSKIMDMKSGAGHDAAWTSKVVKSSMIFVPSKDGISHNPAEYTTPENCDLGAQVLLQAVLGYDESIRNGMNP</sequence>
<dbReference type="PIRSF" id="PIRSF001235">
    <property type="entry name" value="Amidase_carbamoylase"/>
    <property type="match status" value="1"/>
</dbReference>
<gene>
    <name evidence="4" type="primary">hyuC_1</name>
    <name evidence="4" type="ORF">LSUB1_G000285</name>
</gene>
<dbReference type="SUPFAM" id="SSF55031">
    <property type="entry name" value="Bacterial exopeptidase dimerisation domain"/>
    <property type="match status" value="1"/>
</dbReference>
<dbReference type="InterPro" id="IPR036264">
    <property type="entry name" value="Bact_exopeptidase_dim_dom"/>
</dbReference>
<comment type="similarity">
    <text evidence="1">Belongs to the peptidase M20A family.</text>
</comment>
<comment type="caution">
    <text evidence="4">The sequence shown here is derived from an EMBL/GenBank/DDBJ whole genome shotgun (WGS) entry which is preliminary data.</text>
</comment>
<dbReference type="AlphaFoldDB" id="A0A8H8UI99"/>
<name>A0A8H8UI99_9HELO</name>
<dbReference type="InterPro" id="IPR011650">
    <property type="entry name" value="Peptidase_M20_dimer"/>
</dbReference>
<evidence type="ECO:0000313" key="5">
    <source>
        <dbReference type="Proteomes" id="UP000462212"/>
    </source>
</evidence>
<dbReference type="PANTHER" id="PTHR32494:SF20">
    <property type="entry name" value="PEPTIDASE M20 DIMERISATION DOMAIN-CONTAINING PROTEIN"/>
    <property type="match status" value="1"/>
</dbReference>
<evidence type="ECO:0000256" key="1">
    <source>
        <dbReference type="ARBA" id="ARBA00006247"/>
    </source>
</evidence>
<dbReference type="Pfam" id="PF01546">
    <property type="entry name" value="Peptidase_M20"/>
    <property type="match status" value="1"/>
</dbReference>
<evidence type="ECO:0000259" key="3">
    <source>
        <dbReference type="Pfam" id="PF07687"/>
    </source>
</evidence>
<feature type="domain" description="Peptidase M20 dimerisation" evidence="3">
    <location>
        <begin position="232"/>
        <end position="330"/>
    </location>
</feature>
<keyword evidence="5" id="KW-1185">Reference proteome</keyword>
<dbReference type="NCBIfam" id="TIGR01879">
    <property type="entry name" value="hydantase"/>
    <property type="match status" value="1"/>
</dbReference>
<organism evidence="4 5">
    <name type="scientific">Lachnellula subtilissima</name>
    <dbReference type="NCBI Taxonomy" id="602034"/>
    <lineage>
        <taxon>Eukaryota</taxon>
        <taxon>Fungi</taxon>
        <taxon>Dikarya</taxon>
        <taxon>Ascomycota</taxon>
        <taxon>Pezizomycotina</taxon>
        <taxon>Leotiomycetes</taxon>
        <taxon>Helotiales</taxon>
        <taxon>Lachnaceae</taxon>
        <taxon>Lachnellula</taxon>
    </lineage>
</organism>
<dbReference type="Gene3D" id="3.40.630.10">
    <property type="entry name" value="Zn peptidases"/>
    <property type="match status" value="1"/>
</dbReference>
<reference evidence="4 5" key="1">
    <citation type="submission" date="2018-05" db="EMBL/GenBank/DDBJ databases">
        <title>Genome sequencing and assembly of the regulated plant pathogen Lachnellula willkommii and related sister species for the development of diagnostic species identification markers.</title>
        <authorList>
            <person name="Giroux E."/>
            <person name="Bilodeau G."/>
        </authorList>
    </citation>
    <scope>NUCLEOTIDE SEQUENCE [LARGE SCALE GENOMIC DNA]</scope>
    <source>
        <strain evidence="4 5">CBS 197.66</strain>
    </source>
</reference>
<dbReference type="Gene3D" id="3.30.70.360">
    <property type="match status" value="1"/>
</dbReference>
<proteinExistence type="inferred from homology"/>
<evidence type="ECO:0000313" key="4">
    <source>
        <dbReference type="EMBL" id="TVY44986.1"/>
    </source>
</evidence>
<dbReference type="Proteomes" id="UP000462212">
    <property type="component" value="Unassembled WGS sequence"/>
</dbReference>
<accession>A0A8H8UI99</accession>
<dbReference type="Pfam" id="PF07687">
    <property type="entry name" value="M20_dimer"/>
    <property type="match status" value="1"/>
</dbReference>
<dbReference type="CDD" id="cd03884">
    <property type="entry name" value="M20_bAS"/>
    <property type="match status" value="1"/>
</dbReference>
<dbReference type="InterPro" id="IPR002933">
    <property type="entry name" value="Peptidase_M20"/>
</dbReference>
<dbReference type="OrthoDB" id="4676at2759"/>
<protein>
    <submittedName>
        <fullName evidence="4">N-carbamoyl-L-amino-acid hydrolase</fullName>
    </submittedName>
</protein>
<dbReference type="EMBL" id="QGMJ01000024">
    <property type="protein sequence ID" value="TVY44986.1"/>
    <property type="molecule type" value="Genomic_DNA"/>
</dbReference>